<dbReference type="InterPro" id="IPR003599">
    <property type="entry name" value="Ig_sub"/>
</dbReference>
<feature type="transmembrane region" description="Helical" evidence="4">
    <location>
        <begin position="313"/>
        <end position="337"/>
    </location>
</feature>
<name>A0A4Y2JRN6_ARAVE</name>
<dbReference type="PANTHER" id="PTHR44170:SF6">
    <property type="entry name" value="CONTACTIN"/>
    <property type="match status" value="1"/>
</dbReference>
<dbReference type="CDD" id="cd00063">
    <property type="entry name" value="FN3"/>
    <property type="match status" value="1"/>
</dbReference>
<dbReference type="GO" id="GO:0016020">
    <property type="term" value="C:membrane"/>
    <property type="evidence" value="ECO:0007669"/>
    <property type="project" value="UniProtKB-SubCell"/>
</dbReference>
<evidence type="ECO:0000259" key="5">
    <source>
        <dbReference type="PROSITE" id="PS50835"/>
    </source>
</evidence>
<evidence type="ECO:0000313" key="8">
    <source>
        <dbReference type="Proteomes" id="UP000499080"/>
    </source>
</evidence>
<dbReference type="InterPro" id="IPR007110">
    <property type="entry name" value="Ig-like_dom"/>
</dbReference>
<dbReference type="SMART" id="SM00408">
    <property type="entry name" value="IGc2"/>
    <property type="match status" value="2"/>
</dbReference>
<dbReference type="OrthoDB" id="6429305at2759"/>
<feature type="domain" description="Fibronectin type-III" evidence="6">
    <location>
        <begin position="200"/>
        <end position="293"/>
    </location>
</feature>
<dbReference type="Proteomes" id="UP000499080">
    <property type="component" value="Unassembled WGS sequence"/>
</dbReference>
<comment type="caution">
    <text evidence="7">The sequence shown here is derived from an EMBL/GenBank/DDBJ whole genome shotgun (WGS) entry which is preliminary data.</text>
</comment>
<dbReference type="InterPro" id="IPR036179">
    <property type="entry name" value="Ig-like_dom_sf"/>
</dbReference>
<evidence type="ECO:0000256" key="3">
    <source>
        <dbReference type="SAM" id="MobiDB-lite"/>
    </source>
</evidence>
<proteinExistence type="predicted"/>
<dbReference type="SUPFAM" id="SSF48726">
    <property type="entry name" value="Immunoglobulin"/>
    <property type="match status" value="2"/>
</dbReference>
<dbReference type="InterPro" id="IPR036116">
    <property type="entry name" value="FN3_sf"/>
</dbReference>
<evidence type="ECO:0000259" key="6">
    <source>
        <dbReference type="PROSITE" id="PS50853"/>
    </source>
</evidence>
<keyword evidence="1" id="KW-0677">Repeat</keyword>
<sequence>PAVILKPADEKEEKIIIAEPESNVKLECSADGYPLTSDTIKWKNIPKRAEVIGSNDGKSILSVRNVSQEISGPVTCTADNGVGSADTWKIILLVKHEPVIKSAENSTVFSDRGVTAKLYCTAEGIPDVAFSWTYYGVVISDDNSRFKNDIVKLDHVTWQGILTVKEVAAKDFGEYICVARNEIGFETIKVSFLPDSTPDPPKIVRILNTSKDGLLLTWVPGFDGGHNQTHRIRYKSTLDPAYSYIDVHPPATNSVWISGLKPGLEYEVAMKSINEKGSSPFSTEIVKALTLDFKDFIGISRHDRDLSVSFMEVLAGSIGTVFFLLLIFNIVLLALYYHKKDHKTRRKYSDAYMSSSSDVDSKPESEETTFSEYSSDTLKGKTTSYDTISVHYSDTKSDSYSSAGEIETSQSSESSSTEKYHRPHHVYSDFI</sequence>
<dbReference type="Pfam" id="PF00041">
    <property type="entry name" value="fn3"/>
    <property type="match status" value="1"/>
</dbReference>
<feature type="domain" description="Ig-like" evidence="5">
    <location>
        <begin position="1"/>
        <end position="92"/>
    </location>
</feature>
<dbReference type="SMART" id="SM00060">
    <property type="entry name" value="FN3"/>
    <property type="match status" value="1"/>
</dbReference>
<gene>
    <name evidence="7" type="primary">Nphs1_11</name>
    <name evidence="7" type="ORF">AVEN_39955_1</name>
</gene>
<organism evidence="7 8">
    <name type="scientific">Araneus ventricosus</name>
    <name type="common">Orbweaver spider</name>
    <name type="synonym">Epeira ventricosa</name>
    <dbReference type="NCBI Taxonomy" id="182803"/>
    <lineage>
        <taxon>Eukaryota</taxon>
        <taxon>Metazoa</taxon>
        <taxon>Ecdysozoa</taxon>
        <taxon>Arthropoda</taxon>
        <taxon>Chelicerata</taxon>
        <taxon>Arachnida</taxon>
        <taxon>Araneae</taxon>
        <taxon>Araneomorphae</taxon>
        <taxon>Entelegynae</taxon>
        <taxon>Araneoidea</taxon>
        <taxon>Araneidae</taxon>
        <taxon>Araneus</taxon>
    </lineage>
</organism>
<feature type="compositionally biased region" description="Low complexity" evidence="3">
    <location>
        <begin position="405"/>
        <end position="417"/>
    </location>
</feature>
<dbReference type="Gene3D" id="2.60.40.10">
    <property type="entry name" value="Immunoglobulins"/>
    <property type="match status" value="3"/>
</dbReference>
<dbReference type="Pfam" id="PF13927">
    <property type="entry name" value="Ig_3"/>
    <property type="match status" value="2"/>
</dbReference>
<keyword evidence="2" id="KW-1015">Disulfide bond</keyword>
<evidence type="ECO:0000256" key="1">
    <source>
        <dbReference type="ARBA" id="ARBA00022737"/>
    </source>
</evidence>
<feature type="region of interest" description="Disordered" evidence="3">
    <location>
        <begin position="353"/>
        <end position="380"/>
    </location>
</feature>
<dbReference type="AlphaFoldDB" id="A0A4Y2JRN6"/>
<dbReference type="InterPro" id="IPR003961">
    <property type="entry name" value="FN3_dom"/>
</dbReference>
<dbReference type="PANTHER" id="PTHR44170">
    <property type="entry name" value="PROTEIN SIDEKICK"/>
    <property type="match status" value="1"/>
</dbReference>
<keyword evidence="4" id="KW-0472">Membrane</keyword>
<dbReference type="PROSITE" id="PS50835">
    <property type="entry name" value="IG_LIKE"/>
    <property type="match status" value="2"/>
</dbReference>
<dbReference type="GO" id="GO:0098609">
    <property type="term" value="P:cell-cell adhesion"/>
    <property type="evidence" value="ECO:0007669"/>
    <property type="project" value="TreeGrafter"/>
</dbReference>
<dbReference type="SUPFAM" id="SSF49265">
    <property type="entry name" value="Fibronectin type III"/>
    <property type="match status" value="1"/>
</dbReference>
<keyword evidence="8" id="KW-1185">Reference proteome</keyword>
<accession>A0A4Y2JRN6</accession>
<feature type="compositionally biased region" description="Low complexity" evidence="3">
    <location>
        <begin position="368"/>
        <end position="377"/>
    </location>
</feature>
<feature type="domain" description="Ig-like" evidence="5">
    <location>
        <begin position="98"/>
        <end position="191"/>
    </location>
</feature>
<dbReference type="InterPro" id="IPR003598">
    <property type="entry name" value="Ig_sub2"/>
</dbReference>
<evidence type="ECO:0000313" key="7">
    <source>
        <dbReference type="EMBL" id="GBM92680.1"/>
    </source>
</evidence>
<reference evidence="7 8" key="1">
    <citation type="journal article" date="2019" name="Sci. Rep.">
        <title>Orb-weaving spider Araneus ventricosus genome elucidates the spidroin gene catalogue.</title>
        <authorList>
            <person name="Kono N."/>
            <person name="Nakamura H."/>
            <person name="Ohtoshi R."/>
            <person name="Moran D.A.P."/>
            <person name="Shinohara A."/>
            <person name="Yoshida Y."/>
            <person name="Fujiwara M."/>
            <person name="Mori M."/>
            <person name="Tomita M."/>
            <person name="Arakawa K."/>
        </authorList>
    </citation>
    <scope>NUCLEOTIDE SEQUENCE [LARGE SCALE GENOMIC DNA]</scope>
</reference>
<dbReference type="SMART" id="SM00409">
    <property type="entry name" value="IG"/>
    <property type="match status" value="2"/>
</dbReference>
<keyword evidence="4" id="KW-0812">Transmembrane</keyword>
<evidence type="ECO:0000256" key="2">
    <source>
        <dbReference type="ARBA" id="ARBA00023157"/>
    </source>
</evidence>
<dbReference type="InterPro" id="IPR013783">
    <property type="entry name" value="Ig-like_fold"/>
</dbReference>
<dbReference type="PROSITE" id="PS50853">
    <property type="entry name" value="FN3"/>
    <property type="match status" value="1"/>
</dbReference>
<feature type="non-terminal residue" evidence="7">
    <location>
        <position position="1"/>
    </location>
</feature>
<keyword evidence="4" id="KW-1133">Transmembrane helix</keyword>
<protein>
    <submittedName>
        <fullName evidence="7">Nephrin</fullName>
    </submittedName>
</protein>
<feature type="region of interest" description="Disordered" evidence="3">
    <location>
        <begin position="394"/>
        <end position="431"/>
    </location>
</feature>
<dbReference type="EMBL" id="BGPR01003811">
    <property type="protein sequence ID" value="GBM92680.1"/>
    <property type="molecule type" value="Genomic_DNA"/>
</dbReference>
<evidence type="ECO:0000256" key="4">
    <source>
        <dbReference type="SAM" id="Phobius"/>
    </source>
</evidence>